<keyword evidence="6" id="KW-1185">Reference proteome</keyword>
<dbReference type="GO" id="GO:0016830">
    <property type="term" value="F:carbon-carbon lyase activity"/>
    <property type="evidence" value="ECO:0007669"/>
    <property type="project" value="InterPro"/>
</dbReference>
<dbReference type="GO" id="GO:0030170">
    <property type="term" value="F:pyridoxal phosphate binding"/>
    <property type="evidence" value="ECO:0007669"/>
    <property type="project" value="InterPro"/>
</dbReference>
<comment type="similarity">
    <text evidence="4">Belongs to the group II decarboxylase family.</text>
</comment>
<accession>G1Q415</accession>
<reference evidence="5" key="2">
    <citation type="submission" date="2025-08" db="UniProtKB">
        <authorList>
            <consortium name="Ensembl"/>
        </authorList>
    </citation>
    <scope>IDENTIFICATION</scope>
</reference>
<dbReference type="SUPFAM" id="SSF53383">
    <property type="entry name" value="PLP-dependent transferases"/>
    <property type="match status" value="1"/>
</dbReference>
<reference evidence="5 6" key="1">
    <citation type="journal article" date="2011" name="Nature">
        <title>A high-resolution map of human evolutionary constraint using 29 mammals.</title>
        <authorList>
            <person name="Lindblad-Toh K."/>
            <person name="Garber M."/>
            <person name="Zuk O."/>
            <person name="Lin M.F."/>
            <person name="Parker B.J."/>
            <person name="Washietl S."/>
            <person name="Kheradpour P."/>
            <person name="Ernst J."/>
            <person name="Jordan G."/>
            <person name="Mauceli E."/>
            <person name="Ward L.D."/>
            <person name="Lowe C.B."/>
            <person name="Holloway A.K."/>
            <person name="Clamp M."/>
            <person name="Gnerre S."/>
            <person name="Alfoldi J."/>
            <person name="Beal K."/>
            <person name="Chang J."/>
            <person name="Clawson H."/>
            <person name="Cuff J."/>
            <person name="Di Palma F."/>
            <person name="Fitzgerald S."/>
            <person name="Flicek P."/>
            <person name="Guttman M."/>
            <person name="Hubisz M.J."/>
            <person name="Jaffe D.B."/>
            <person name="Jungreis I."/>
            <person name="Kent W.J."/>
            <person name="Kostka D."/>
            <person name="Lara M."/>
            <person name="Martins A.L."/>
            <person name="Massingham T."/>
            <person name="Moltke I."/>
            <person name="Raney B.J."/>
            <person name="Rasmussen M.D."/>
            <person name="Robinson J."/>
            <person name="Stark A."/>
            <person name="Vilella A.J."/>
            <person name="Wen J."/>
            <person name="Xie X."/>
            <person name="Zody M.C."/>
            <person name="Baldwin J."/>
            <person name="Bloom T."/>
            <person name="Chin C.W."/>
            <person name="Heiman D."/>
            <person name="Nicol R."/>
            <person name="Nusbaum C."/>
            <person name="Young S."/>
            <person name="Wilkinson J."/>
            <person name="Worley K.C."/>
            <person name="Kovar C.L."/>
            <person name="Muzny D.M."/>
            <person name="Gibbs R.A."/>
            <person name="Cree A."/>
            <person name="Dihn H.H."/>
            <person name="Fowler G."/>
            <person name="Jhangiani S."/>
            <person name="Joshi V."/>
            <person name="Lee S."/>
            <person name="Lewis L.R."/>
            <person name="Nazareth L.V."/>
            <person name="Okwuonu G."/>
            <person name="Santibanez J."/>
            <person name="Warren W.C."/>
            <person name="Mardis E.R."/>
            <person name="Weinstock G.M."/>
            <person name="Wilson R.K."/>
            <person name="Delehaunty K."/>
            <person name="Dooling D."/>
            <person name="Fronik C."/>
            <person name="Fulton L."/>
            <person name="Fulton B."/>
            <person name="Graves T."/>
            <person name="Minx P."/>
            <person name="Sodergren E."/>
            <person name="Birney E."/>
            <person name="Margulies E.H."/>
            <person name="Herrero J."/>
            <person name="Green E.D."/>
            <person name="Haussler D."/>
            <person name="Siepel A."/>
            <person name="Goldman N."/>
            <person name="Pollard K.S."/>
            <person name="Pedersen J.S."/>
            <person name="Lander E.S."/>
            <person name="Kellis M."/>
        </authorList>
    </citation>
    <scope>NUCLEOTIDE SEQUENCE [LARGE SCALE GENOMIC DNA]</scope>
</reference>
<protein>
    <submittedName>
        <fullName evidence="5">Uncharacterized protein</fullName>
    </submittedName>
</protein>
<evidence type="ECO:0000256" key="1">
    <source>
        <dbReference type="ARBA" id="ARBA00001933"/>
    </source>
</evidence>
<dbReference type="STRING" id="59463.ENSMLUP00000018448"/>
<evidence type="ECO:0000256" key="3">
    <source>
        <dbReference type="ARBA" id="ARBA00023239"/>
    </source>
</evidence>
<evidence type="ECO:0000256" key="4">
    <source>
        <dbReference type="RuleBase" id="RU000382"/>
    </source>
</evidence>
<name>G1Q415_MYOLU</name>
<evidence type="ECO:0000256" key="2">
    <source>
        <dbReference type="ARBA" id="ARBA00022898"/>
    </source>
</evidence>
<dbReference type="Ensembl" id="ENSMLUT00000026302.1">
    <property type="protein sequence ID" value="ENSMLUP00000018448.1"/>
    <property type="gene ID" value="ENSMLUG00000027042.1"/>
</dbReference>
<dbReference type="EMBL" id="AAPE02072429">
    <property type="status" value="NOT_ANNOTATED_CDS"/>
    <property type="molecule type" value="Genomic_DNA"/>
</dbReference>
<dbReference type="InterPro" id="IPR002129">
    <property type="entry name" value="PyrdxlP-dep_de-COase"/>
</dbReference>
<sequence length="48" mass="5047">AHCSVERAALIGGVKFKAIPSDGKFAMRASALQEALQQDKAAGLVPFF</sequence>
<reference evidence="5" key="3">
    <citation type="submission" date="2025-09" db="UniProtKB">
        <authorList>
            <consortium name="Ensembl"/>
        </authorList>
    </citation>
    <scope>IDENTIFICATION</scope>
</reference>
<dbReference type="AlphaFoldDB" id="G1Q415"/>
<dbReference type="InParanoid" id="G1Q415"/>
<dbReference type="Pfam" id="PF00282">
    <property type="entry name" value="Pyridoxal_deC"/>
    <property type="match status" value="1"/>
</dbReference>
<comment type="cofactor">
    <cofactor evidence="1 4">
        <name>pyridoxal 5'-phosphate</name>
        <dbReference type="ChEBI" id="CHEBI:597326"/>
    </cofactor>
</comment>
<organism evidence="5 6">
    <name type="scientific">Myotis lucifugus</name>
    <name type="common">Little brown bat</name>
    <dbReference type="NCBI Taxonomy" id="59463"/>
    <lineage>
        <taxon>Eukaryota</taxon>
        <taxon>Metazoa</taxon>
        <taxon>Chordata</taxon>
        <taxon>Craniata</taxon>
        <taxon>Vertebrata</taxon>
        <taxon>Euteleostomi</taxon>
        <taxon>Mammalia</taxon>
        <taxon>Eutheria</taxon>
        <taxon>Laurasiatheria</taxon>
        <taxon>Chiroptera</taxon>
        <taxon>Yangochiroptera</taxon>
        <taxon>Vespertilionidae</taxon>
        <taxon>Myotis</taxon>
    </lineage>
</organism>
<dbReference type="InterPro" id="IPR015421">
    <property type="entry name" value="PyrdxlP-dep_Trfase_major"/>
</dbReference>
<dbReference type="eggNOG" id="KOG0628">
    <property type="taxonomic scope" value="Eukaryota"/>
</dbReference>
<dbReference type="InterPro" id="IPR015424">
    <property type="entry name" value="PyrdxlP-dep_Trfase"/>
</dbReference>
<dbReference type="Gene3D" id="3.40.640.10">
    <property type="entry name" value="Type I PLP-dependent aspartate aminotransferase-like (Major domain)"/>
    <property type="match status" value="1"/>
</dbReference>
<dbReference type="GO" id="GO:0019752">
    <property type="term" value="P:carboxylic acid metabolic process"/>
    <property type="evidence" value="ECO:0007669"/>
    <property type="project" value="InterPro"/>
</dbReference>
<evidence type="ECO:0000313" key="5">
    <source>
        <dbReference type="Ensembl" id="ENSMLUP00000018448.1"/>
    </source>
</evidence>
<evidence type="ECO:0000313" key="6">
    <source>
        <dbReference type="Proteomes" id="UP000001074"/>
    </source>
</evidence>
<keyword evidence="3 4" id="KW-0456">Lyase</keyword>
<dbReference type="Proteomes" id="UP000001074">
    <property type="component" value="Unassembled WGS sequence"/>
</dbReference>
<keyword evidence="2 4" id="KW-0663">Pyridoxal phosphate</keyword>
<dbReference type="HOGENOM" id="CLU_3162437_0_0_1"/>
<proteinExistence type="inferred from homology"/>